<reference evidence="13" key="1">
    <citation type="journal article" date="2002" name="Science">
        <title>The draft genome of Ciona intestinalis: insights into chordate and vertebrate origins.</title>
        <authorList>
            <person name="Dehal P."/>
            <person name="Satou Y."/>
            <person name="Campbell R.K."/>
            <person name="Chapman J."/>
            <person name="Degnan B."/>
            <person name="De Tomaso A."/>
            <person name="Davidson B."/>
            <person name="Di Gregorio A."/>
            <person name="Gelpke M."/>
            <person name="Goodstein D.M."/>
            <person name="Harafuji N."/>
            <person name="Hastings K.E."/>
            <person name="Ho I."/>
            <person name="Hotta K."/>
            <person name="Huang W."/>
            <person name="Kawashima T."/>
            <person name="Lemaire P."/>
            <person name="Martinez D."/>
            <person name="Meinertzhagen I.A."/>
            <person name="Necula S."/>
            <person name="Nonaka M."/>
            <person name="Putnam N."/>
            <person name="Rash S."/>
            <person name="Saiga H."/>
            <person name="Satake M."/>
            <person name="Terry A."/>
            <person name="Yamada L."/>
            <person name="Wang H.G."/>
            <person name="Awazu S."/>
            <person name="Azumi K."/>
            <person name="Boore J."/>
            <person name="Branno M."/>
            <person name="Chin-Bow S."/>
            <person name="DeSantis R."/>
            <person name="Doyle S."/>
            <person name="Francino P."/>
            <person name="Keys D.N."/>
            <person name="Haga S."/>
            <person name="Hayashi H."/>
            <person name="Hino K."/>
            <person name="Imai K.S."/>
            <person name="Inaba K."/>
            <person name="Kano S."/>
            <person name="Kobayashi K."/>
            <person name="Kobayashi M."/>
            <person name="Lee B.I."/>
            <person name="Makabe K.W."/>
            <person name="Manohar C."/>
            <person name="Matassi G."/>
            <person name="Medina M."/>
            <person name="Mochizuki Y."/>
            <person name="Mount S."/>
            <person name="Morishita T."/>
            <person name="Miura S."/>
            <person name="Nakayama A."/>
            <person name="Nishizaka S."/>
            <person name="Nomoto H."/>
            <person name="Ohta F."/>
            <person name="Oishi K."/>
            <person name="Rigoutsos I."/>
            <person name="Sano M."/>
            <person name="Sasaki A."/>
            <person name="Sasakura Y."/>
            <person name="Shoguchi E."/>
            <person name="Shin-i T."/>
            <person name="Spagnuolo A."/>
            <person name="Stainier D."/>
            <person name="Suzuki M.M."/>
            <person name="Tassy O."/>
            <person name="Takatori N."/>
            <person name="Tokuoka M."/>
            <person name="Yagi K."/>
            <person name="Yoshizaki F."/>
            <person name="Wada S."/>
            <person name="Zhang C."/>
            <person name="Hyatt P.D."/>
            <person name="Larimer F."/>
            <person name="Detter C."/>
            <person name="Doggett N."/>
            <person name="Glavina T."/>
            <person name="Hawkins T."/>
            <person name="Richardson P."/>
            <person name="Lucas S."/>
            <person name="Kohara Y."/>
            <person name="Levine M."/>
            <person name="Satoh N."/>
            <person name="Rokhsar D.S."/>
        </authorList>
    </citation>
    <scope>NUCLEOTIDE SEQUENCE [LARGE SCALE GENOMIC DNA]</scope>
</reference>
<keyword evidence="4" id="KW-0813">Transport</keyword>
<dbReference type="InterPro" id="IPR050693">
    <property type="entry name" value="Hsp70_NEF-Inhibitors"/>
</dbReference>
<dbReference type="Ensembl" id="ENSCINT00000005313.3">
    <property type="protein sequence ID" value="ENSCINP00000005312.3"/>
    <property type="gene ID" value="ENSCING00000002608.3"/>
</dbReference>
<dbReference type="GeneTree" id="ENSGT00940000153909"/>
<dbReference type="Pfam" id="PF08609">
    <property type="entry name" value="Fes1"/>
    <property type="match status" value="1"/>
</dbReference>
<dbReference type="InterPro" id="IPR013918">
    <property type="entry name" value="Nucleotide_exch_fac_Fes1"/>
</dbReference>
<evidence type="ECO:0000256" key="1">
    <source>
        <dbReference type="ARBA" id="ARBA00004319"/>
    </source>
</evidence>
<comment type="similarity">
    <text evidence="2">Belongs to the SIL1 family.</text>
</comment>
<keyword evidence="8" id="KW-0811">Translocation</keyword>
<dbReference type="FunCoup" id="F7B349">
    <property type="interactions" value="69"/>
</dbReference>
<dbReference type="STRING" id="7719.ENSCINP00000005312"/>
<evidence type="ECO:0000256" key="10">
    <source>
        <dbReference type="ARBA" id="ARBA00037748"/>
    </source>
</evidence>
<dbReference type="InterPro" id="IPR016024">
    <property type="entry name" value="ARM-type_fold"/>
</dbReference>
<keyword evidence="6" id="KW-0256">Endoplasmic reticulum</keyword>
<dbReference type="Proteomes" id="UP000008144">
    <property type="component" value="Unassembled WGS sequence"/>
</dbReference>
<evidence type="ECO:0000256" key="4">
    <source>
        <dbReference type="ARBA" id="ARBA00022448"/>
    </source>
</evidence>
<dbReference type="SUPFAM" id="SSF48371">
    <property type="entry name" value="ARM repeat"/>
    <property type="match status" value="1"/>
</dbReference>
<dbReference type="GO" id="GO:0000774">
    <property type="term" value="F:adenyl-nucleotide exchange factor activity"/>
    <property type="evidence" value="ECO:0000318"/>
    <property type="project" value="GO_Central"/>
</dbReference>
<dbReference type="GO" id="GO:0015031">
    <property type="term" value="P:protein transport"/>
    <property type="evidence" value="ECO:0007669"/>
    <property type="project" value="UniProtKB-KW"/>
</dbReference>
<evidence type="ECO:0000259" key="11">
    <source>
        <dbReference type="Pfam" id="PF08609"/>
    </source>
</evidence>
<evidence type="ECO:0000256" key="6">
    <source>
        <dbReference type="ARBA" id="ARBA00022824"/>
    </source>
</evidence>
<dbReference type="InterPro" id="IPR011989">
    <property type="entry name" value="ARM-like"/>
</dbReference>
<evidence type="ECO:0000313" key="13">
    <source>
        <dbReference type="Proteomes" id="UP000008144"/>
    </source>
</evidence>
<dbReference type="GO" id="GO:0005783">
    <property type="term" value="C:endoplasmic reticulum"/>
    <property type="evidence" value="ECO:0000318"/>
    <property type="project" value="GO_Central"/>
</dbReference>
<evidence type="ECO:0000256" key="2">
    <source>
        <dbReference type="ARBA" id="ARBA00010588"/>
    </source>
</evidence>
<comment type="subcellular location">
    <subcellularLocation>
        <location evidence="1">Endoplasmic reticulum lumen</location>
    </subcellularLocation>
</comment>
<protein>
    <recommendedName>
        <fullName evidence="3">Nucleotide exchange factor SIL1</fullName>
    </recommendedName>
</protein>
<sequence>MAFVPTHEWQEVKEGQAIPPGLHVKMDMSGGGRWAKLMDEGGGGKNMQVMTVEQEDGKKEGSPQMDGHSVAELKQALKKIKAESTLDSKVSNHKTQEDVKKKFKSMDEIKEVLGQYEMKQESDVDVMKKLLGVLRTSGEESSIILALQDLEYYVHQIDNANDLVKIGGFPDVISLFNHTRAEVREEAIHLVGSAAQSNPPVQIKIIELGVLPKLLKILADEGESPAVRKKSLFAISSIVRHFPLAQQKLGEFGGIQVLMQLFQQDKTSSFRMKAIRLVDDLIMERLTTNQGTDKMKQYDKLPLFTKLQELDWCHLVVESLNSDSHEHREISMNAMNNLRPACPRGFDSKPAMKKLKQLKEEYKSLWNAEVADGDDDGYFKLLYNLVGEVTDNWS</sequence>
<evidence type="ECO:0000256" key="5">
    <source>
        <dbReference type="ARBA" id="ARBA00022729"/>
    </source>
</evidence>
<reference evidence="12" key="3">
    <citation type="submission" date="2025-09" db="UniProtKB">
        <authorList>
            <consortium name="Ensembl"/>
        </authorList>
    </citation>
    <scope>IDENTIFICATION</scope>
</reference>
<dbReference type="OMA" id="FQPTHEW"/>
<organism evidence="12 13">
    <name type="scientific">Ciona intestinalis</name>
    <name type="common">Transparent sea squirt</name>
    <name type="synonym">Ascidia intestinalis</name>
    <dbReference type="NCBI Taxonomy" id="7719"/>
    <lineage>
        <taxon>Eukaryota</taxon>
        <taxon>Metazoa</taxon>
        <taxon>Chordata</taxon>
        <taxon>Tunicata</taxon>
        <taxon>Ascidiacea</taxon>
        <taxon>Phlebobranchia</taxon>
        <taxon>Cionidae</taxon>
        <taxon>Ciona</taxon>
    </lineage>
</organism>
<accession>F7B349</accession>
<evidence type="ECO:0000256" key="7">
    <source>
        <dbReference type="ARBA" id="ARBA00022927"/>
    </source>
</evidence>
<evidence type="ECO:0000256" key="8">
    <source>
        <dbReference type="ARBA" id="ARBA00023010"/>
    </source>
</evidence>
<evidence type="ECO:0000256" key="9">
    <source>
        <dbReference type="ARBA" id="ARBA00023180"/>
    </source>
</evidence>
<dbReference type="Gene3D" id="1.25.10.10">
    <property type="entry name" value="Leucine-rich Repeat Variant"/>
    <property type="match status" value="1"/>
</dbReference>
<feature type="domain" description="Nucleotide exchange factor Fes1" evidence="11">
    <location>
        <begin position="88"/>
        <end position="163"/>
    </location>
</feature>
<evidence type="ECO:0000256" key="3">
    <source>
        <dbReference type="ARBA" id="ARBA00015352"/>
    </source>
</evidence>
<dbReference type="InParanoid" id="F7B349"/>
<dbReference type="PANTHER" id="PTHR19316:SF35">
    <property type="entry name" value="NUCLEOTIDE EXCHANGE FACTOR SIL1"/>
    <property type="match status" value="1"/>
</dbReference>
<keyword evidence="7" id="KW-0653">Protein transport</keyword>
<keyword evidence="9" id="KW-0325">Glycoprotein</keyword>
<dbReference type="HOGENOM" id="CLU_046547_1_0_1"/>
<reference evidence="12" key="2">
    <citation type="submission" date="2025-08" db="UniProtKB">
        <authorList>
            <consortium name="Ensembl"/>
        </authorList>
    </citation>
    <scope>IDENTIFICATION</scope>
</reference>
<proteinExistence type="inferred from homology"/>
<dbReference type="FunFam" id="1.25.10.10:FF:000148">
    <property type="entry name" value="SIL1 nucleotide exchange factor"/>
    <property type="match status" value="1"/>
</dbReference>
<dbReference type="GO" id="GO:0005788">
    <property type="term" value="C:endoplasmic reticulum lumen"/>
    <property type="evidence" value="ECO:0007669"/>
    <property type="project" value="UniProtKB-SubCell"/>
</dbReference>
<comment type="function">
    <text evidence="10">Required for protein translocation and folding in the endoplasmic reticulum (ER). Functions as a nucleotide exchange factor for the ER lumenal chaperone HSPA5.</text>
</comment>
<evidence type="ECO:0000313" key="12">
    <source>
        <dbReference type="Ensembl" id="ENSCINP00000005312.3"/>
    </source>
</evidence>
<keyword evidence="5" id="KW-0732">Signal</keyword>
<dbReference type="AlphaFoldDB" id="F7B349"/>
<name>F7B349_CIOIN</name>
<keyword evidence="13" id="KW-1185">Reference proteome</keyword>
<dbReference type="PANTHER" id="PTHR19316">
    <property type="entry name" value="PROTEIN FOLDING REGULATOR"/>
    <property type="match status" value="1"/>
</dbReference>